<protein>
    <submittedName>
        <fullName evidence="2">Macrolide 2'-phosphotransferase MphH</fullName>
    </submittedName>
</protein>
<reference evidence="3" key="1">
    <citation type="journal article" date="2019" name="Int. J. Syst. Evol. Microbiol.">
        <title>The Global Catalogue of Microorganisms (GCM) 10K type strain sequencing project: providing services to taxonomists for standard genome sequencing and annotation.</title>
        <authorList>
            <consortium name="The Broad Institute Genomics Platform"/>
            <consortium name="The Broad Institute Genome Sequencing Center for Infectious Disease"/>
            <person name="Wu L."/>
            <person name="Ma J."/>
        </authorList>
    </citation>
    <scope>NUCLEOTIDE SEQUENCE [LARGE SCALE GENOMIC DNA]</scope>
    <source>
        <strain evidence="3">JCM 11483</strain>
    </source>
</reference>
<name>A0ABP6R9M8_9MICC</name>
<gene>
    <name evidence="2" type="primary">mphH</name>
    <name evidence="2" type="ORF">GCM10020260_07890</name>
</gene>
<dbReference type="Pfam" id="PF01636">
    <property type="entry name" value="APH"/>
    <property type="match status" value="1"/>
</dbReference>
<sequence length="299" mass="33066">MMDSTAVDAVIERAVWHGLALQQDSVEIIDSGLDFRVAMADDAAGDRWVLRIPRRADVVAGLDAEAAVLELVRGHLTAEVPRWEIREPELLGYRALPGRPGLSVLEGEPQWHMDPESLSYARSLGRLLAELHAVPRAEVEAAGVEICEPDEVRRRWRQDVETVAEEFTVDGSLLRRWRTWLDEDALWPQRSVMTHGELYPAHTLMGESGEITGVLDWTTARVDDPGRDFMHQFALAGQDVFAETVAAYEAAGGAVWPRLAEHCHELWAAGPVGYAKFALQSGDDHHRSAAAALLDPDGD</sequence>
<evidence type="ECO:0000313" key="3">
    <source>
        <dbReference type="Proteomes" id="UP001501736"/>
    </source>
</evidence>
<dbReference type="Gene3D" id="3.90.1200.10">
    <property type="match status" value="1"/>
</dbReference>
<comment type="caution">
    <text evidence="2">The sequence shown here is derived from an EMBL/GenBank/DDBJ whole genome shotgun (WGS) entry which is preliminary data.</text>
</comment>
<dbReference type="Gene3D" id="3.30.200.20">
    <property type="entry name" value="Phosphorylase Kinase, domain 1"/>
    <property type="match status" value="1"/>
</dbReference>
<evidence type="ECO:0000313" key="2">
    <source>
        <dbReference type="EMBL" id="GAA3281809.1"/>
    </source>
</evidence>
<dbReference type="EMBL" id="BAAAYG010000003">
    <property type="protein sequence ID" value="GAA3281809.1"/>
    <property type="molecule type" value="Genomic_DNA"/>
</dbReference>
<proteinExistence type="predicted"/>
<accession>A0ABP6R9M8</accession>
<evidence type="ECO:0000259" key="1">
    <source>
        <dbReference type="Pfam" id="PF01636"/>
    </source>
</evidence>
<dbReference type="Proteomes" id="UP001501736">
    <property type="component" value="Unassembled WGS sequence"/>
</dbReference>
<dbReference type="InterPro" id="IPR011009">
    <property type="entry name" value="Kinase-like_dom_sf"/>
</dbReference>
<dbReference type="SUPFAM" id="SSF56112">
    <property type="entry name" value="Protein kinase-like (PK-like)"/>
    <property type="match status" value="1"/>
</dbReference>
<dbReference type="PANTHER" id="PTHR21310">
    <property type="entry name" value="AMINOGLYCOSIDE PHOSPHOTRANSFERASE-RELATED-RELATED"/>
    <property type="match status" value="1"/>
</dbReference>
<dbReference type="CDD" id="cd05152">
    <property type="entry name" value="MPH2"/>
    <property type="match status" value="1"/>
</dbReference>
<keyword evidence="3" id="KW-1185">Reference proteome</keyword>
<dbReference type="InterPro" id="IPR002575">
    <property type="entry name" value="Aminoglycoside_PTrfase"/>
</dbReference>
<dbReference type="PANTHER" id="PTHR21310:SF15">
    <property type="entry name" value="AMINOGLYCOSIDE PHOSPHOTRANSFERASE DOMAIN-CONTAINING PROTEIN"/>
    <property type="match status" value="1"/>
</dbReference>
<feature type="domain" description="Aminoglycoside phosphotransferase" evidence="1">
    <location>
        <begin position="26"/>
        <end position="262"/>
    </location>
</feature>
<organism evidence="2 3">
    <name type="scientific">Nesterenkonia halobia</name>
    <dbReference type="NCBI Taxonomy" id="37922"/>
    <lineage>
        <taxon>Bacteria</taxon>
        <taxon>Bacillati</taxon>
        <taxon>Actinomycetota</taxon>
        <taxon>Actinomycetes</taxon>
        <taxon>Micrococcales</taxon>
        <taxon>Micrococcaceae</taxon>
        <taxon>Nesterenkonia</taxon>
    </lineage>
</organism>
<dbReference type="InterPro" id="IPR051678">
    <property type="entry name" value="AGP_Transferase"/>
</dbReference>